<dbReference type="Gene3D" id="3.10.450.40">
    <property type="match status" value="1"/>
</dbReference>
<evidence type="ECO:0000313" key="3">
    <source>
        <dbReference type="Proteomes" id="UP000294656"/>
    </source>
</evidence>
<dbReference type="Proteomes" id="UP000294656">
    <property type="component" value="Unassembled WGS sequence"/>
</dbReference>
<organism evidence="2 3">
    <name type="scientific">Marinomonas balearica</name>
    <dbReference type="NCBI Taxonomy" id="491947"/>
    <lineage>
        <taxon>Bacteria</taxon>
        <taxon>Pseudomonadati</taxon>
        <taxon>Pseudomonadota</taxon>
        <taxon>Gammaproteobacteria</taxon>
        <taxon>Oceanospirillales</taxon>
        <taxon>Oceanospirillaceae</taxon>
        <taxon>Marinomonas</taxon>
    </lineage>
</organism>
<dbReference type="RefSeq" id="WP_133504207.1">
    <property type="nucleotide sequence ID" value="NZ_SNXC01000013.1"/>
</dbReference>
<protein>
    <recommendedName>
        <fullName evidence="1">IraD/Gp25-like domain-containing protein</fullName>
    </recommendedName>
</protein>
<proteinExistence type="predicted"/>
<accession>A0A4R6M5R6</accession>
<feature type="domain" description="IraD/Gp25-like" evidence="1">
    <location>
        <begin position="30"/>
        <end position="118"/>
    </location>
</feature>
<dbReference type="Pfam" id="PF04965">
    <property type="entry name" value="GPW_gp25"/>
    <property type="match status" value="1"/>
</dbReference>
<evidence type="ECO:0000259" key="1">
    <source>
        <dbReference type="Pfam" id="PF04965"/>
    </source>
</evidence>
<dbReference type="OrthoDB" id="9802846at2"/>
<dbReference type="AlphaFoldDB" id="A0A4R6M5R6"/>
<comment type="caution">
    <text evidence="2">The sequence shown here is derived from an EMBL/GenBank/DDBJ whole genome shotgun (WGS) entry which is preliminary data.</text>
</comment>
<name>A0A4R6M5R6_9GAMM</name>
<dbReference type="SUPFAM" id="SSF160719">
    <property type="entry name" value="gpW/gp25-like"/>
    <property type="match status" value="1"/>
</dbReference>
<sequence length="134" mass="15039">MAAKEVVGLGWKFPPQFTNLKLGPEMTDDTELLQQAVYILLNTLVGERAMNPTLGSGLASFVFGEATPLMLTELKEEIASSILEFEPRIRLDDIEYDLSDLYDGLINISLVYTVKQTNARNNMVYPFYLAEKSI</sequence>
<gene>
    <name evidence="2" type="ORF">DFP79_2461</name>
</gene>
<reference evidence="2 3" key="1">
    <citation type="submission" date="2019-03" db="EMBL/GenBank/DDBJ databases">
        <title>Genomic Encyclopedia of Type Strains, Phase III (KMG-III): the genomes of soil and plant-associated and newly described type strains.</title>
        <authorList>
            <person name="Whitman W."/>
        </authorList>
    </citation>
    <scope>NUCLEOTIDE SEQUENCE [LARGE SCALE GENOMIC DNA]</scope>
    <source>
        <strain evidence="2 3">CECT 7378</strain>
    </source>
</reference>
<dbReference type="EMBL" id="SNXC01000013">
    <property type="protein sequence ID" value="TDO96698.1"/>
    <property type="molecule type" value="Genomic_DNA"/>
</dbReference>
<evidence type="ECO:0000313" key="2">
    <source>
        <dbReference type="EMBL" id="TDO96698.1"/>
    </source>
</evidence>
<dbReference type="InterPro" id="IPR007048">
    <property type="entry name" value="IraD/Gp25-like"/>
</dbReference>
<keyword evidence="3" id="KW-1185">Reference proteome</keyword>